<proteinExistence type="predicted"/>
<reference evidence="2" key="3">
    <citation type="submission" date="2015-06" db="UniProtKB">
        <authorList>
            <consortium name="EnsemblMetazoa"/>
        </authorList>
    </citation>
    <scope>IDENTIFICATION</scope>
</reference>
<name>R7UAV3_CAPTE</name>
<dbReference type="EnsemblMetazoa" id="CapteT214210">
    <property type="protein sequence ID" value="CapteP214210"/>
    <property type="gene ID" value="CapteG214210"/>
</dbReference>
<gene>
    <name evidence="1" type="ORF">CAPTEDRAFT_214210</name>
</gene>
<evidence type="ECO:0000313" key="3">
    <source>
        <dbReference type="Proteomes" id="UP000014760"/>
    </source>
</evidence>
<dbReference type="PANTHER" id="PTHR46585">
    <property type="entry name" value="INTEGRASE CORE DOMAIN CONTAINING PROTEIN"/>
    <property type="match status" value="1"/>
</dbReference>
<protein>
    <submittedName>
        <fullName evidence="1 2">Uncharacterized protein</fullName>
    </submittedName>
</protein>
<evidence type="ECO:0000313" key="2">
    <source>
        <dbReference type="EnsemblMetazoa" id="CapteP214210"/>
    </source>
</evidence>
<keyword evidence="3" id="KW-1185">Reference proteome</keyword>
<dbReference type="Proteomes" id="UP000014760">
    <property type="component" value="Unassembled WGS sequence"/>
</dbReference>
<dbReference type="STRING" id="283909.R7UAV3"/>
<dbReference type="AlphaFoldDB" id="R7UAV3"/>
<reference evidence="3" key="1">
    <citation type="submission" date="2012-12" db="EMBL/GenBank/DDBJ databases">
        <authorList>
            <person name="Hellsten U."/>
            <person name="Grimwood J."/>
            <person name="Chapman J.A."/>
            <person name="Shapiro H."/>
            <person name="Aerts A."/>
            <person name="Otillar R.P."/>
            <person name="Terry A.Y."/>
            <person name="Boore J.L."/>
            <person name="Simakov O."/>
            <person name="Marletaz F."/>
            <person name="Cho S.-J."/>
            <person name="Edsinger-Gonzales E."/>
            <person name="Havlak P."/>
            <person name="Kuo D.-H."/>
            <person name="Larsson T."/>
            <person name="Lv J."/>
            <person name="Arendt D."/>
            <person name="Savage R."/>
            <person name="Osoegawa K."/>
            <person name="de Jong P."/>
            <person name="Lindberg D.R."/>
            <person name="Seaver E.C."/>
            <person name="Weisblat D.A."/>
            <person name="Putnam N.H."/>
            <person name="Grigoriev I.V."/>
            <person name="Rokhsar D.S."/>
        </authorList>
    </citation>
    <scope>NUCLEOTIDE SEQUENCE</scope>
    <source>
        <strain evidence="3">I ESC-2004</strain>
    </source>
</reference>
<dbReference type="PANTHER" id="PTHR46585:SF1">
    <property type="entry name" value="CHROMO DOMAIN-CONTAINING PROTEIN"/>
    <property type="match status" value="1"/>
</dbReference>
<organism evidence="1">
    <name type="scientific">Capitella teleta</name>
    <name type="common">Polychaete worm</name>
    <dbReference type="NCBI Taxonomy" id="283909"/>
    <lineage>
        <taxon>Eukaryota</taxon>
        <taxon>Metazoa</taxon>
        <taxon>Spiralia</taxon>
        <taxon>Lophotrochozoa</taxon>
        <taxon>Annelida</taxon>
        <taxon>Polychaeta</taxon>
        <taxon>Sedentaria</taxon>
        <taxon>Scolecida</taxon>
        <taxon>Capitellidae</taxon>
        <taxon>Capitella</taxon>
    </lineage>
</organism>
<dbReference type="OrthoDB" id="6282662at2759"/>
<dbReference type="HOGENOM" id="CLU_1653782_0_0_1"/>
<reference evidence="1 3" key="2">
    <citation type="journal article" date="2013" name="Nature">
        <title>Insights into bilaterian evolution from three spiralian genomes.</title>
        <authorList>
            <person name="Simakov O."/>
            <person name="Marletaz F."/>
            <person name="Cho S.J."/>
            <person name="Edsinger-Gonzales E."/>
            <person name="Havlak P."/>
            <person name="Hellsten U."/>
            <person name="Kuo D.H."/>
            <person name="Larsson T."/>
            <person name="Lv J."/>
            <person name="Arendt D."/>
            <person name="Savage R."/>
            <person name="Osoegawa K."/>
            <person name="de Jong P."/>
            <person name="Grimwood J."/>
            <person name="Chapman J.A."/>
            <person name="Shapiro H."/>
            <person name="Aerts A."/>
            <person name="Otillar R.P."/>
            <person name="Terry A.Y."/>
            <person name="Boore J.L."/>
            <person name="Grigoriev I.V."/>
            <person name="Lindberg D.R."/>
            <person name="Seaver E.C."/>
            <person name="Weisblat D.A."/>
            <person name="Putnam N.H."/>
            <person name="Rokhsar D.S."/>
        </authorList>
    </citation>
    <scope>NUCLEOTIDE SEQUENCE</scope>
    <source>
        <strain evidence="1 3">I ESC-2004</strain>
    </source>
</reference>
<accession>R7UAV3</accession>
<evidence type="ECO:0000313" key="1">
    <source>
        <dbReference type="EMBL" id="ELU03470.1"/>
    </source>
</evidence>
<dbReference type="EMBL" id="KB303132">
    <property type="protein sequence ID" value="ELU03470.1"/>
    <property type="molecule type" value="Genomic_DNA"/>
</dbReference>
<dbReference type="EMBL" id="AMQN01024482">
    <property type="status" value="NOT_ANNOTATED_CDS"/>
    <property type="molecule type" value="Genomic_DNA"/>
</dbReference>
<sequence length="160" mass="18647">MASCRCAPKHYYGFGKNGDKVSCKGLSKRQNSFSKNHFLEVLKNKKSSRGVNVGFGVMDNSVHTYEQKRQGLSYYYGKRKGDYVRISKYKGKFDKSYLPNWSREIFILESSVSTVPVTYKIQDQNKEPMKGTFYEDELQKVDRLPQEFRIENILKKGKEN</sequence>